<accession>A0ABY5YIX9</accession>
<evidence type="ECO:0000313" key="2">
    <source>
        <dbReference type="Proteomes" id="UP001060261"/>
    </source>
</evidence>
<sequence length="105" mass="11098">MTKIDPRRSVPARRDLVEGGLGGVNVLNPGEVRPLSELAAGQPQHVGYLISCPGCGAELSIYTAGPRQFHGESGDLDARTLSFDAPITHDCGWAGHLHLGIFVPV</sequence>
<keyword evidence="2" id="KW-1185">Reference proteome</keyword>
<reference evidence="1" key="1">
    <citation type="submission" date="2022-09" db="EMBL/GenBank/DDBJ databases">
        <title>genome sequence of Deinococcus rubellus.</title>
        <authorList>
            <person name="Srinivasan S."/>
        </authorList>
    </citation>
    <scope>NUCLEOTIDE SEQUENCE</scope>
    <source>
        <strain evidence="1">Ant6</strain>
    </source>
</reference>
<protein>
    <recommendedName>
        <fullName evidence="3">Aldehyde-activating protein</fullName>
    </recommendedName>
</protein>
<evidence type="ECO:0000313" key="1">
    <source>
        <dbReference type="EMBL" id="UWX64209.1"/>
    </source>
</evidence>
<name>A0ABY5YIX9_9DEIO</name>
<dbReference type="Proteomes" id="UP001060261">
    <property type="component" value="Chromosome"/>
</dbReference>
<dbReference type="RefSeq" id="WP_260560484.1">
    <property type="nucleotide sequence ID" value="NZ_BAABEC010000027.1"/>
</dbReference>
<gene>
    <name evidence="1" type="ORF">N0D28_00585</name>
</gene>
<proteinExistence type="predicted"/>
<dbReference type="EMBL" id="CP104213">
    <property type="protein sequence ID" value="UWX64209.1"/>
    <property type="molecule type" value="Genomic_DNA"/>
</dbReference>
<organism evidence="1 2">
    <name type="scientific">Deinococcus rubellus</name>
    <dbReference type="NCBI Taxonomy" id="1889240"/>
    <lineage>
        <taxon>Bacteria</taxon>
        <taxon>Thermotogati</taxon>
        <taxon>Deinococcota</taxon>
        <taxon>Deinococci</taxon>
        <taxon>Deinococcales</taxon>
        <taxon>Deinococcaceae</taxon>
        <taxon>Deinococcus</taxon>
    </lineage>
</organism>
<evidence type="ECO:0008006" key="3">
    <source>
        <dbReference type="Google" id="ProtNLM"/>
    </source>
</evidence>